<comment type="caution">
    <text evidence="1">The sequence shown here is derived from an EMBL/GenBank/DDBJ whole genome shotgun (WGS) entry which is preliminary data.</text>
</comment>
<name>T2I9D6_CROWT</name>
<accession>T2I9D6</accession>
<reference evidence="1 2" key="2">
    <citation type="submission" date="2013-09" db="EMBL/GenBank/DDBJ databases">
        <title>Whole genome comparison of six Crocosphaera watsonii strains with differing phenotypes.</title>
        <authorList>
            <person name="Bench S.R."/>
            <person name="Heller P."/>
            <person name="Frank I."/>
            <person name="Arciniega M."/>
            <person name="Shilova I.N."/>
            <person name="Zehr J.P."/>
        </authorList>
    </citation>
    <scope>NUCLEOTIDE SEQUENCE [LARGE SCALE GENOMIC DNA]</scope>
    <source>
        <strain evidence="1 2">WH 8502</strain>
    </source>
</reference>
<proteinExistence type="predicted"/>
<gene>
    <name evidence="1" type="ORF">CWATWH8502_212</name>
</gene>
<sequence length="40" mass="4529">MFDFVSIAQQLEMSILPTLPTLPTLTQLKTGNIRLKLRSI</sequence>
<dbReference type="EMBL" id="CAQK01000177">
    <property type="protein sequence ID" value="CCQ49713.1"/>
    <property type="molecule type" value="Genomic_DNA"/>
</dbReference>
<organism evidence="1 2">
    <name type="scientific">Crocosphaera watsonii WH 8502</name>
    <dbReference type="NCBI Taxonomy" id="423474"/>
    <lineage>
        <taxon>Bacteria</taxon>
        <taxon>Bacillati</taxon>
        <taxon>Cyanobacteriota</taxon>
        <taxon>Cyanophyceae</taxon>
        <taxon>Oscillatoriophycideae</taxon>
        <taxon>Chroococcales</taxon>
        <taxon>Aphanothecaceae</taxon>
        <taxon>Crocosphaera</taxon>
    </lineage>
</organism>
<evidence type="ECO:0000313" key="2">
    <source>
        <dbReference type="Proteomes" id="UP000018348"/>
    </source>
</evidence>
<protein>
    <submittedName>
        <fullName evidence="1">Uncharacterized protein</fullName>
    </submittedName>
</protein>
<evidence type="ECO:0000313" key="1">
    <source>
        <dbReference type="EMBL" id="CCQ49713.1"/>
    </source>
</evidence>
<reference evidence="1 2" key="1">
    <citation type="submission" date="2013-01" db="EMBL/GenBank/DDBJ databases">
        <authorList>
            <person name="Bench S."/>
        </authorList>
    </citation>
    <scope>NUCLEOTIDE SEQUENCE [LARGE SCALE GENOMIC DNA]</scope>
    <source>
        <strain evidence="1 2">WH 8502</strain>
    </source>
</reference>
<dbReference type="AlphaFoldDB" id="T2I9D6"/>
<dbReference type="Proteomes" id="UP000018348">
    <property type="component" value="Unassembled WGS sequence"/>
</dbReference>